<protein>
    <submittedName>
        <fullName evidence="1">Uncharacterized protein</fullName>
    </submittedName>
</protein>
<evidence type="ECO:0000313" key="2">
    <source>
        <dbReference type="Proteomes" id="UP001454036"/>
    </source>
</evidence>
<sequence>MLIGLSGILVKRVDMVRLGMLLDNHSRDVVGDGPVVLKSAGSCVPKTDPLLYLKERLRGEIANTPKVNSVMGI</sequence>
<keyword evidence="2" id="KW-1185">Reference proteome</keyword>
<proteinExistence type="predicted"/>
<dbReference type="AlphaFoldDB" id="A0AAV3RYQ4"/>
<accession>A0AAV3RYQ4</accession>
<dbReference type="EMBL" id="BAABME010012710">
    <property type="protein sequence ID" value="GAA0185447.1"/>
    <property type="molecule type" value="Genomic_DNA"/>
</dbReference>
<evidence type="ECO:0000313" key="1">
    <source>
        <dbReference type="EMBL" id="GAA0185447.1"/>
    </source>
</evidence>
<comment type="caution">
    <text evidence="1">The sequence shown here is derived from an EMBL/GenBank/DDBJ whole genome shotgun (WGS) entry which is preliminary data.</text>
</comment>
<name>A0AAV3RYQ4_LITER</name>
<dbReference type="Proteomes" id="UP001454036">
    <property type="component" value="Unassembled WGS sequence"/>
</dbReference>
<gene>
    <name evidence="1" type="ORF">LIER_32735</name>
</gene>
<organism evidence="1 2">
    <name type="scientific">Lithospermum erythrorhizon</name>
    <name type="common">Purple gromwell</name>
    <name type="synonym">Lithospermum officinale var. erythrorhizon</name>
    <dbReference type="NCBI Taxonomy" id="34254"/>
    <lineage>
        <taxon>Eukaryota</taxon>
        <taxon>Viridiplantae</taxon>
        <taxon>Streptophyta</taxon>
        <taxon>Embryophyta</taxon>
        <taxon>Tracheophyta</taxon>
        <taxon>Spermatophyta</taxon>
        <taxon>Magnoliopsida</taxon>
        <taxon>eudicotyledons</taxon>
        <taxon>Gunneridae</taxon>
        <taxon>Pentapetalae</taxon>
        <taxon>asterids</taxon>
        <taxon>lamiids</taxon>
        <taxon>Boraginales</taxon>
        <taxon>Boraginaceae</taxon>
        <taxon>Boraginoideae</taxon>
        <taxon>Lithospermeae</taxon>
        <taxon>Lithospermum</taxon>
    </lineage>
</organism>
<reference evidence="1 2" key="1">
    <citation type="submission" date="2024-01" db="EMBL/GenBank/DDBJ databases">
        <title>The complete chloroplast genome sequence of Lithospermum erythrorhizon: insights into the phylogenetic relationship among Boraginaceae species and the maternal lineages of purple gromwells.</title>
        <authorList>
            <person name="Okada T."/>
            <person name="Watanabe K."/>
        </authorList>
    </citation>
    <scope>NUCLEOTIDE SEQUENCE [LARGE SCALE GENOMIC DNA]</scope>
</reference>